<feature type="region of interest" description="Disordered" evidence="1">
    <location>
        <begin position="1"/>
        <end position="41"/>
    </location>
</feature>
<sequence length="282" mass="31318">MSDPSSPPKSPLSQEIEKPSSFSFSIPSPEDSPSTPPTLLEEDCKLSKRVPHGVQLVFYQTPETMGVDSEEEDKEETLLVLSRKGVQRENASNMCVSDLGEPEAAPEIRIEEEPIESEKKRKRKEKKRRVPQEIGSSDTESEDISRAVTKWRKEAEEQQIKAKVNIKSGKKSSAKRAKGHDNNGCLKIKAYKGTWSGPVPCLPESKVCEFYYKLELLDDGSIQTTVREVKISLNEESLGIILGVPFIGIKSIEGCKPSVNFSQKATKHGDIKCVGLPKTFLN</sequence>
<name>A0A9J5XPZ0_SOLCO</name>
<evidence type="ECO:0000313" key="2">
    <source>
        <dbReference type="EMBL" id="KAG5589877.1"/>
    </source>
</evidence>
<feature type="compositionally biased region" description="Pro residues" evidence="1">
    <location>
        <begin position="1"/>
        <end position="10"/>
    </location>
</feature>
<feature type="compositionally biased region" description="Basic residues" evidence="1">
    <location>
        <begin position="120"/>
        <end position="129"/>
    </location>
</feature>
<dbReference type="AlphaFoldDB" id="A0A9J5XPZ0"/>
<evidence type="ECO:0000313" key="3">
    <source>
        <dbReference type="Proteomes" id="UP000824120"/>
    </source>
</evidence>
<organism evidence="2 3">
    <name type="scientific">Solanum commersonii</name>
    <name type="common">Commerson's wild potato</name>
    <name type="synonym">Commerson's nightshade</name>
    <dbReference type="NCBI Taxonomy" id="4109"/>
    <lineage>
        <taxon>Eukaryota</taxon>
        <taxon>Viridiplantae</taxon>
        <taxon>Streptophyta</taxon>
        <taxon>Embryophyta</taxon>
        <taxon>Tracheophyta</taxon>
        <taxon>Spermatophyta</taxon>
        <taxon>Magnoliopsida</taxon>
        <taxon>eudicotyledons</taxon>
        <taxon>Gunneridae</taxon>
        <taxon>Pentapetalae</taxon>
        <taxon>asterids</taxon>
        <taxon>lamiids</taxon>
        <taxon>Solanales</taxon>
        <taxon>Solanaceae</taxon>
        <taxon>Solanoideae</taxon>
        <taxon>Solaneae</taxon>
        <taxon>Solanum</taxon>
    </lineage>
</organism>
<proteinExistence type="predicted"/>
<reference evidence="2 3" key="1">
    <citation type="submission" date="2020-09" db="EMBL/GenBank/DDBJ databases">
        <title>De no assembly of potato wild relative species, Solanum commersonii.</title>
        <authorList>
            <person name="Cho K."/>
        </authorList>
    </citation>
    <scope>NUCLEOTIDE SEQUENCE [LARGE SCALE GENOMIC DNA]</scope>
    <source>
        <strain evidence="2">LZ3.2</strain>
        <tissue evidence="2">Leaf</tissue>
    </source>
</reference>
<protein>
    <submittedName>
        <fullName evidence="2">Uncharacterized protein</fullName>
    </submittedName>
</protein>
<accession>A0A9J5XPZ0</accession>
<feature type="compositionally biased region" description="Basic and acidic residues" evidence="1">
    <location>
        <begin position="106"/>
        <end position="119"/>
    </location>
</feature>
<dbReference type="EMBL" id="JACXVP010000008">
    <property type="protein sequence ID" value="KAG5589877.1"/>
    <property type="molecule type" value="Genomic_DNA"/>
</dbReference>
<comment type="caution">
    <text evidence="2">The sequence shown here is derived from an EMBL/GenBank/DDBJ whole genome shotgun (WGS) entry which is preliminary data.</text>
</comment>
<feature type="compositionally biased region" description="Low complexity" evidence="1">
    <location>
        <begin position="19"/>
        <end position="33"/>
    </location>
</feature>
<dbReference type="Proteomes" id="UP000824120">
    <property type="component" value="Chromosome 8"/>
</dbReference>
<gene>
    <name evidence="2" type="ORF">H5410_040391</name>
</gene>
<evidence type="ECO:0000256" key="1">
    <source>
        <dbReference type="SAM" id="MobiDB-lite"/>
    </source>
</evidence>
<keyword evidence="3" id="KW-1185">Reference proteome</keyword>
<feature type="region of interest" description="Disordered" evidence="1">
    <location>
        <begin position="92"/>
        <end position="146"/>
    </location>
</feature>